<dbReference type="AlphaFoldDB" id="A0A0H3L9M4"/>
<dbReference type="EMBL" id="AP012032">
    <property type="protein sequence ID" value="BAK13585.1"/>
    <property type="molecule type" value="Genomic_DNA"/>
</dbReference>
<accession>A0A0H3L9M4</accession>
<dbReference type="KEGG" id="paj:PAJ_3506"/>
<evidence type="ECO:0000313" key="2">
    <source>
        <dbReference type="Proteomes" id="UP000006690"/>
    </source>
</evidence>
<sequence>MRANSSQAHLAEETGALGHHQARALVRKVELFHAGIARGFKVTKQALIIRPRFQHQALGLRIIQQQIVADAAQPALHKVRPAPLRLTHQQMQTAIVRLPAVVPPDTIFRRPVNFKVAEGLVIKTANQRKGIAAAELAFKIGGLSGQRSALLPEVIHARIVHPAGKRFGIAGRIGHAEAQRSPYARVVTAIHFAIRSRWALGKIDLTFGIKYHLAGGLLTRRRQPQRQLPERLAVDDIAFQGRKQRQRLRLFTPLCEGQHHGRKLRGSDKHLIQRVTQPAFGQWTGKMQHRTVVLSPTQIQGFS</sequence>
<proteinExistence type="predicted"/>
<reference evidence="2" key="1">
    <citation type="journal article" date="2012" name="Appl. Microbiol. Biotechnol.">
        <title>The complete genome sequence of Pantoea ananatis AJ13355, an organism with great biotechnological potential.</title>
        <authorList>
            <person name="Hara Y."/>
            <person name="Kadotani N."/>
            <person name="Izui H."/>
            <person name="Katashkina J.I."/>
            <person name="Kuvaeva T.M."/>
            <person name="Andreeva I.G."/>
            <person name="Golubeva L.I."/>
            <person name="Malko D.B."/>
            <person name="Makeev V.J."/>
            <person name="Mashko S.V."/>
            <person name="Kozlov Y.I."/>
        </authorList>
    </citation>
    <scope>NUCLEOTIDE SEQUENCE [LARGE SCALE GENOMIC DNA]</scope>
    <source>
        <strain evidence="2">AJ13355</strain>
    </source>
</reference>
<name>A0A0H3L9M4_PANAA</name>
<gene>
    <name evidence="1" type="ordered locus">PAJ_3506</name>
</gene>
<protein>
    <submittedName>
        <fullName evidence="1">Uncharacterized protein</fullName>
    </submittedName>
</protein>
<organism evidence="1 2">
    <name type="scientific">Pantoea ananatis (strain AJ13355)</name>
    <dbReference type="NCBI Taxonomy" id="932677"/>
    <lineage>
        <taxon>Bacteria</taxon>
        <taxon>Pseudomonadati</taxon>
        <taxon>Pseudomonadota</taxon>
        <taxon>Gammaproteobacteria</taxon>
        <taxon>Enterobacterales</taxon>
        <taxon>Erwiniaceae</taxon>
        <taxon>Pantoea</taxon>
    </lineage>
</organism>
<dbReference type="HOGENOM" id="CLU_917792_0_0_6"/>
<evidence type="ECO:0000313" key="1">
    <source>
        <dbReference type="EMBL" id="BAK13585.1"/>
    </source>
</evidence>
<dbReference type="Proteomes" id="UP000006690">
    <property type="component" value="Chromosome"/>
</dbReference>